<organism evidence="1 2">
    <name type="scientific">Hibiscus sabdariffa</name>
    <name type="common">roselle</name>
    <dbReference type="NCBI Taxonomy" id="183260"/>
    <lineage>
        <taxon>Eukaryota</taxon>
        <taxon>Viridiplantae</taxon>
        <taxon>Streptophyta</taxon>
        <taxon>Embryophyta</taxon>
        <taxon>Tracheophyta</taxon>
        <taxon>Spermatophyta</taxon>
        <taxon>Magnoliopsida</taxon>
        <taxon>eudicotyledons</taxon>
        <taxon>Gunneridae</taxon>
        <taxon>Pentapetalae</taxon>
        <taxon>rosids</taxon>
        <taxon>malvids</taxon>
        <taxon>Malvales</taxon>
        <taxon>Malvaceae</taxon>
        <taxon>Malvoideae</taxon>
        <taxon>Hibiscus</taxon>
    </lineage>
</organism>
<sequence>MDVRAVARRVPSASSSMQLGLDRVVKLSPPPPPIPRQYITMLAPVPSPLPVLEPVPSPSLGLPGPCS</sequence>
<accession>A0ABR2DRD7</accession>
<dbReference type="EMBL" id="JBBPBM010000023">
    <property type="protein sequence ID" value="KAK8545471.1"/>
    <property type="molecule type" value="Genomic_DNA"/>
</dbReference>
<name>A0ABR2DRD7_9ROSI</name>
<reference evidence="1 2" key="1">
    <citation type="journal article" date="2024" name="G3 (Bethesda)">
        <title>Genome assembly of Hibiscus sabdariffa L. provides insights into metabolisms of medicinal natural products.</title>
        <authorList>
            <person name="Kim T."/>
        </authorList>
    </citation>
    <scope>NUCLEOTIDE SEQUENCE [LARGE SCALE GENOMIC DNA]</scope>
    <source>
        <strain evidence="1">TK-2024</strain>
        <tissue evidence="1">Old leaves</tissue>
    </source>
</reference>
<comment type="caution">
    <text evidence="1">The sequence shown here is derived from an EMBL/GenBank/DDBJ whole genome shotgun (WGS) entry which is preliminary data.</text>
</comment>
<proteinExistence type="predicted"/>
<gene>
    <name evidence="1" type="ORF">V6N12_026305</name>
</gene>
<evidence type="ECO:0000313" key="1">
    <source>
        <dbReference type="EMBL" id="KAK8545471.1"/>
    </source>
</evidence>
<dbReference type="Proteomes" id="UP001472677">
    <property type="component" value="Unassembled WGS sequence"/>
</dbReference>
<protein>
    <submittedName>
        <fullName evidence="1">Uncharacterized protein</fullName>
    </submittedName>
</protein>
<keyword evidence="2" id="KW-1185">Reference proteome</keyword>
<evidence type="ECO:0000313" key="2">
    <source>
        <dbReference type="Proteomes" id="UP001472677"/>
    </source>
</evidence>